<keyword evidence="1" id="KW-1133">Transmembrane helix</keyword>
<protein>
    <submittedName>
        <fullName evidence="2">Uncharacterized protein</fullName>
    </submittedName>
</protein>
<feature type="transmembrane region" description="Helical" evidence="1">
    <location>
        <begin position="94"/>
        <end position="116"/>
    </location>
</feature>
<evidence type="ECO:0000256" key="1">
    <source>
        <dbReference type="SAM" id="Phobius"/>
    </source>
</evidence>
<dbReference type="STRING" id="756499.Desde_4046"/>
<evidence type="ECO:0000313" key="2">
    <source>
        <dbReference type="EMBL" id="AFM02308.1"/>
    </source>
</evidence>
<accession>I4AEC3</accession>
<dbReference type="OrthoDB" id="2388713at2"/>
<reference evidence="3" key="1">
    <citation type="submission" date="2012-06" db="EMBL/GenBank/DDBJ databases">
        <title>Complete sequence of Desulfitobacterium dehalogenans ATCC 51507.</title>
        <authorList>
            <person name="Lucas S."/>
            <person name="Han J."/>
            <person name="Lapidus A."/>
            <person name="Cheng J.-F."/>
            <person name="Goodwin L."/>
            <person name="Pitluck S."/>
            <person name="Peters L."/>
            <person name="Ovchinnikova G."/>
            <person name="Teshima H."/>
            <person name="Detter J.C."/>
            <person name="Han C."/>
            <person name="Tapia R."/>
            <person name="Land M."/>
            <person name="Hauser L."/>
            <person name="Kyrpides N."/>
            <person name="Ivanova N."/>
            <person name="Pagani I."/>
            <person name="Kruse T."/>
            <person name="de Vos W.M."/>
            <person name="Smidt H."/>
            <person name="Woyke T."/>
        </authorList>
    </citation>
    <scope>NUCLEOTIDE SEQUENCE [LARGE SCALE GENOMIC DNA]</scope>
    <source>
        <strain evidence="3">ATCC 51507 / DSM 9161 / JW/IU-DC1</strain>
    </source>
</reference>
<reference evidence="2 3" key="2">
    <citation type="journal article" date="2015" name="J. Bacteriol.">
        <title>Genomic, proteomic, and biochemical analysis of the organohalide respiratory pathway in Desulfitobacterium dehalogenans.</title>
        <authorList>
            <person name="Kruse T."/>
            <person name="van de Pas B.A."/>
            <person name="Atteia A."/>
            <person name="Krab K."/>
            <person name="Hagen W.R."/>
            <person name="Goodwin L."/>
            <person name="Chain P."/>
            <person name="Boeren S."/>
            <person name="Maphosa F."/>
            <person name="Schraa G."/>
            <person name="de Vos W.M."/>
            <person name="van der Oost J."/>
            <person name="Smidt H."/>
            <person name="Stams A.J."/>
        </authorList>
    </citation>
    <scope>NUCLEOTIDE SEQUENCE [LARGE SCALE GENOMIC DNA]</scope>
    <source>
        <strain evidence="3">ATCC 51507 / DSM 9161 / JW/IU-DC1</strain>
    </source>
</reference>
<keyword evidence="3" id="KW-1185">Reference proteome</keyword>
<feature type="transmembrane region" description="Helical" evidence="1">
    <location>
        <begin position="21"/>
        <end position="44"/>
    </location>
</feature>
<feature type="transmembrane region" description="Helical" evidence="1">
    <location>
        <begin position="234"/>
        <end position="254"/>
    </location>
</feature>
<feature type="transmembrane region" description="Helical" evidence="1">
    <location>
        <begin position="160"/>
        <end position="180"/>
    </location>
</feature>
<dbReference type="RefSeq" id="WP_014795779.1">
    <property type="nucleotide sequence ID" value="NC_018017.1"/>
</dbReference>
<dbReference type="eggNOG" id="ENOG5032SZV">
    <property type="taxonomic scope" value="Bacteria"/>
</dbReference>
<keyword evidence="1" id="KW-0812">Transmembrane</keyword>
<dbReference type="AlphaFoldDB" id="I4AEC3"/>
<gene>
    <name evidence="2" type="ordered locus">Desde_4046</name>
</gene>
<dbReference type="EMBL" id="CP003348">
    <property type="protein sequence ID" value="AFM02308.1"/>
    <property type="molecule type" value="Genomic_DNA"/>
</dbReference>
<dbReference type="Proteomes" id="UP000006053">
    <property type="component" value="Chromosome"/>
</dbReference>
<proteinExistence type="predicted"/>
<sequence>MNTKKAVYPKVAADLFMAQGLWTLFFLGIIVLVQIIQHIIALNVGDDNITSTSFFVASHVSSRIYMLVIGIIAAYSFLPHYVQNGVTRKDYFKGAALGSFALAIAITLVTLLLAGLEHLIVNGLNLSLVLESSSAIELEVEEVFIANLIQTLIVPSPLEASGFSLIGIILATLGKYFYYVVGWMIGSAYYRYNGLVGLGTILLSILLGMVYSSFWGMPVGVFLPFGTLLLSLTLPTAASFLGSVIVIGFILCCIRDLTKRVPIKA</sequence>
<dbReference type="HOGENOM" id="CLU_091997_0_0_9"/>
<name>I4AEC3_DESDJ</name>
<evidence type="ECO:0000313" key="3">
    <source>
        <dbReference type="Proteomes" id="UP000006053"/>
    </source>
</evidence>
<feature type="transmembrane region" description="Helical" evidence="1">
    <location>
        <begin position="192"/>
        <end position="214"/>
    </location>
</feature>
<organism evidence="2 3">
    <name type="scientific">Desulfitobacterium dehalogenans (strain ATCC 51507 / DSM 9161 / JW/IU-DC1)</name>
    <dbReference type="NCBI Taxonomy" id="756499"/>
    <lineage>
        <taxon>Bacteria</taxon>
        <taxon>Bacillati</taxon>
        <taxon>Bacillota</taxon>
        <taxon>Clostridia</taxon>
        <taxon>Eubacteriales</taxon>
        <taxon>Desulfitobacteriaceae</taxon>
        <taxon>Desulfitobacterium</taxon>
    </lineage>
</organism>
<feature type="transmembrane region" description="Helical" evidence="1">
    <location>
        <begin position="64"/>
        <end position="82"/>
    </location>
</feature>
<dbReference type="KEGG" id="ddh:Desde_4046"/>
<keyword evidence="1" id="KW-0472">Membrane</keyword>